<organism evidence="1 2">
    <name type="scientific">Theobroma cacao</name>
    <name type="common">Cacao</name>
    <name type="synonym">Cocoa</name>
    <dbReference type="NCBI Taxonomy" id="3641"/>
    <lineage>
        <taxon>Eukaryota</taxon>
        <taxon>Viridiplantae</taxon>
        <taxon>Streptophyta</taxon>
        <taxon>Embryophyta</taxon>
        <taxon>Tracheophyta</taxon>
        <taxon>Spermatophyta</taxon>
        <taxon>Magnoliopsida</taxon>
        <taxon>eudicotyledons</taxon>
        <taxon>Gunneridae</taxon>
        <taxon>Pentapetalae</taxon>
        <taxon>rosids</taxon>
        <taxon>malvids</taxon>
        <taxon>Malvales</taxon>
        <taxon>Malvaceae</taxon>
        <taxon>Byttnerioideae</taxon>
        <taxon>Theobroma</taxon>
    </lineage>
</organism>
<sequence>MRNAGDSYPSGMGEEEVQEKQVFCVIKAFSTRTGRLWLSGESGPLRFDRTVERVNATVWDGTGKGTWWHAYIACRVYAGTRSAL</sequence>
<dbReference type="HOGENOM" id="CLU_2531980_0_0_1"/>
<evidence type="ECO:0000313" key="2">
    <source>
        <dbReference type="Proteomes" id="UP000026915"/>
    </source>
</evidence>
<proteinExistence type="predicted"/>
<dbReference type="Proteomes" id="UP000026915">
    <property type="component" value="Chromosome 10"/>
</dbReference>
<dbReference type="AlphaFoldDB" id="A0A061FS29"/>
<evidence type="ECO:0000313" key="1">
    <source>
        <dbReference type="EMBL" id="EOY20120.1"/>
    </source>
</evidence>
<dbReference type="EMBL" id="CM001888">
    <property type="protein sequence ID" value="EOY20120.1"/>
    <property type="molecule type" value="Genomic_DNA"/>
</dbReference>
<keyword evidence="2" id="KW-1185">Reference proteome</keyword>
<dbReference type="Gramene" id="EOY20120">
    <property type="protein sequence ID" value="EOY20120"/>
    <property type="gene ID" value="TCM_045518"/>
</dbReference>
<name>A0A061FS29_THECC</name>
<accession>A0A061FS29</accession>
<dbReference type="InParanoid" id="A0A061FS29"/>
<reference evidence="1 2" key="1">
    <citation type="journal article" date="2013" name="Genome Biol.">
        <title>The genome sequence of the most widely cultivated cacao type and its use to identify candidate genes regulating pod color.</title>
        <authorList>
            <person name="Motamayor J.C."/>
            <person name="Mockaitis K."/>
            <person name="Schmutz J."/>
            <person name="Haiminen N."/>
            <person name="Iii D.L."/>
            <person name="Cornejo O."/>
            <person name="Findley S.D."/>
            <person name="Zheng P."/>
            <person name="Utro F."/>
            <person name="Royaert S."/>
            <person name="Saski C."/>
            <person name="Jenkins J."/>
            <person name="Podicheti R."/>
            <person name="Zhao M."/>
            <person name="Scheffler B.E."/>
            <person name="Stack J.C."/>
            <person name="Feltus F.A."/>
            <person name="Mustiga G.M."/>
            <person name="Amores F."/>
            <person name="Phillips W."/>
            <person name="Marelli J.P."/>
            <person name="May G.D."/>
            <person name="Shapiro H."/>
            <person name="Ma J."/>
            <person name="Bustamante C.D."/>
            <person name="Schnell R.J."/>
            <person name="Main D."/>
            <person name="Gilbert D."/>
            <person name="Parida L."/>
            <person name="Kuhn D.N."/>
        </authorList>
    </citation>
    <scope>NUCLEOTIDE SEQUENCE [LARGE SCALE GENOMIC DNA]</scope>
    <source>
        <strain evidence="2">cv. Matina 1-6</strain>
    </source>
</reference>
<gene>
    <name evidence="1" type="ORF">TCM_045518</name>
</gene>
<protein>
    <submittedName>
        <fullName evidence="1">Uncharacterized protein</fullName>
    </submittedName>
</protein>